<organism evidence="5 6">
    <name type="scientific">Butyrivibrio fibrisolvens</name>
    <dbReference type="NCBI Taxonomy" id="831"/>
    <lineage>
        <taxon>Bacteria</taxon>
        <taxon>Bacillati</taxon>
        <taxon>Bacillota</taxon>
        <taxon>Clostridia</taxon>
        <taxon>Lachnospirales</taxon>
        <taxon>Lachnospiraceae</taxon>
        <taxon>Butyrivibrio</taxon>
    </lineage>
</organism>
<dbReference type="InterPro" id="IPR009057">
    <property type="entry name" value="Homeodomain-like_sf"/>
</dbReference>
<evidence type="ECO:0000259" key="4">
    <source>
        <dbReference type="PROSITE" id="PS01124"/>
    </source>
</evidence>
<proteinExistence type="predicted"/>
<evidence type="ECO:0000313" key="6">
    <source>
        <dbReference type="Proteomes" id="UP000182584"/>
    </source>
</evidence>
<dbReference type="PANTHER" id="PTHR43280">
    <property type="entry name" value="ARAC-FAMILY TRANSCRIPTIONAL REGULATOR"/>
    <property type="match status" value="1"/>
</dbReference>
<dbReference type="AlphaFoldDB" id="A0A1H9RVF7"/>
<gene>
    <name evidence="5" type="ORF">SAMN04487884_110110</name>
</gene>
<dbReference type="PROSITE" id="PS01124">
    <property type="entry name" value="HTH_ARAC_FAMILY_2"/>
    <property type="match status" value="1"/>
</dbReference>
<dbReference type="eggNOG" id="COG2207">
    <property type="taxonomic scope" value="Bacteria"/>
</dbReference>
<dbReference type="SUPFAM" id="SSF46689">
    <property type="entry name" value="Homeodomain-like"/>
    <property type="match status" value="1"/>
</dbReference>
<protein>
    <submittedName>
        <fullName evidence="5">AraC family transcriptional regulator, arabinose operon regulatory protein</fullName>
    </submittedName>
</protein>
<dbReference type="EMBL" id="FOGJ01000010">
    <property type="protein sequence ID" value="SER76143.1"/>
    <property type="molecule type" value="Genomic_DNA"/>
</dbReference>
<feature type="domain" description="HTH araC/xylS-type" evidence="4">
    <location>
        <begin position="162"/>
        <end position="259"/>
    </location>
</feature>
<keyword evidence="3" id="KW-0804">Transcription</keyword>
<dbReference type="PANTHER" id="PTHR43280:SF2">
    <property type="entry name" value="HTH-TYPE TRANSCRIPTIONAL REGULATOR EXSA"/>
    <property type="match status" value="1"/>
</dbReference>
<name>A0A1H9RVF7_BUTFI</name>
<dbReference type="InterPro" id="IPR018060">
    <property type="entry name" value="HTH_AraC"/>
</dbReference>
<dbReference type="GO" id="GO:0043565">
    <property type="term" value="F:sequence-specific DNA binding"/>
    <property type="evidence" value="ECO:0007669"/>
    <property type="project" value="InterPro"/>
</dbReference>
<keyword evidence="1" id="KW-0805">Transcription regulation</keyword>
<accession>A0A1H9RVF7</accession>
<dbReference type="PRINTS" id="PR00032">
    <property type="entry name" value="HTHARAC"/>
</dbReference>
<dbReference type="SUPFAM" id="SSF51215">
    <property type="entry name" value="Regulatory protein AraC"/>
    <property type="match status" value="1"/>
</dbReference>
<evidence type="ECO:0000256" key="1">
    <source>
        <dbReference type="ARBA" id="ARBA00023015"/>
    </source>
</evidence>
<dbReference type="SMART" id="SM00342">
    <property type="entry name" value="HTH_ARAC"/>
    <property type="match status" value="1"/>
</dbReference>
<dbReference type="InterPro" id="IPR020449">
    <property type="entry name" value="Tscrpt_reg_AraC-type_HTH"/>
</dbReference>
<dbReference type="Pfam" id="PF12833">
    <property type="entry name" value="HTH_18"/>
    <property type="match status" value="1"/>
</dbReference>
<dbReference type="RefSeq" id="WP_074755897.1">
    <property type="nucleotide sequence ID" value="NZ_FOGJ01000010.1"/>
</dbReference>
<dbReference type="InterPro" id="IPR037923">
    <property type="entry name" value="HTH-like"/>
</dbReference>
<evidence type="ECO:0000256" key="2">
    <source>
        <dbReference type="ARBA" id="ARBA00023125"/>
    </source>
</evidence>
<reference evidence="5 6" key="1">
    <citation type="submission" date="2016-10" db="EMBL/GenBank/DDBJ databases">
        <authorList>
            <person name="de Groot N.N."/>
        </authorList>
    </citation>
    <scope>NUCLEOTIDE SEQUENCE [LARGE SCALE GENOMIC DNA]</scope>
    <source>
        <strain evidence="5 6">AR40</strain>
    </source>
</reference>
<sequence>MYEVFYGGSNKVHPEGFMMSRPKGAGHYVILLIRSGGEYNIDGSIQTVPPASAVILDPKVPYSYSNPKGQYIDDWLHFGFEGDNVFSNNELPLNTFFQIGDIEDPATLLRQILFELSYTKDEEVQKDNINCLMNVLINHLLSAYKMQGDERYQNPYYPHFQAIRLSMLSGHLYDISMQKVADSMSMSVSYFQHLYKEFFGISYQKDVIQMRIEYAKRLVKSTDNKLEHIASLCGYTNEIHFYRQFKKITGMTPRQYRQLNN</sequence>
<evidence type="ECO:0000256" key="3">
    <source>
        <dbReference type="ARBA" id="ARBA00023163"/>
    </source>
</evidence>
<dbReference type="Gene3D" id="1.10.10.60">
    <property type="entry name" value="Homeodomain-like"/>
    <property type="match status" value="2"/>
</dbReference>
<evidence type="ECO:0000313" key="5">
    <source>
        <dbReference type="EMBL" id="SER76143.1"/>
    </source>
</evidence>
<dbReference type="Proteomes" id="UP000182584">
    <property type="component" value="Unassembled WGS sequence"/>
</dbReference>
<dbReference type="GO" id="GO:0003700">
    <property type="term" value="F:DNA-binding transcription factor activity"/>
    <property type="evidence" value="ECO:0007669"/>
    <property type="project" value="InterPro"/>
</dbReference>
<dbReference type="OrthoDB" id="2599717at2"/>
<keyword evidence="2" id="KW-0238">DNA-binding</keyword>